<feature type="domain" description="VOC" evidence="4">
    <location>
        <begin position="1"/>
        <end position="119"/>
    </location>
</feature>
<dbReference type="InterPro" id="IPR029068">
    <property type="entry name" value="Glyas_Bleomycin-R_OHBP_Dase"/>
</dbReference>
<dbReference type="PROSITE" id="PS51819">
    <property type="entry name" value="VOC"/>
    <property type="match status" value="1"/>
</dbReference>
<gene>
    <name evidence="5" type="ORF">QT711_14665</name>
</gene>
<evidence type="ECO:0000256" key="2">
    <source>
        <dbReference type="ARBA" id="ARBA00021572"/>
    </source>
</evidence>
<dbReference type="Proteomes" id="UP001282284">
    <property type="component" value="Unassembled WGS sequence"/>
</dbReference>
<organism evidence="5 6">
    <name type="scientific">Sporosarcina saromensis</name>
    <dbReference type="NCBI Taxonomy" id="359365"/>
    <lineage>
        <taxon>Bacteria</taxon>
        <taxon>Bacillati</taxon>
        <taxon>Bacillota</taxon>
        <taxon>Bacilli</taxon>
        <taxon>Bacillales</taxon>
        <taxon>Caryophanaceae</taxon>
        <taxon>Sporosarcina</taxon>
    </lineage>
</organism>
<evidence type="ECO:0000313" key="6">
    <source>
        <dbReference type="Proteomes" id="UP001282284"/>
    </source>
</evidence>
<dbReference type="RefSeq" id="WP_317945490.1">
    <property type="nucleotide sequence ID" value="NZ_JAUBDI010000017.1"/>
</dbReference>
<dbReference type="Gene3D" id="3.10.180.10">
    <property type="entry name" value="2,3-Dihydroxybiphenyl 1,2-Dioxygenase, domain 1"/>
    <property type="match status" value="1"/>
</dbReference>
<protein>
    <recommendedName>
        <fullName evidence="2">Bleomycin resistance protein</fullName>
    </recommendedName>
</protein>
<keyword evidence="6" id="KW-1185">Reference proteome</keyword>
<evidence type="ECO:0000256" key="1">
    <source>
        <dbReference type="ARBA" id="ARBA00011051"/>
    </source>
</evidence>
<evidence type="ECO:0000256" key="3">
    <source>
        <dbReference type="ARBA" id="ARBA00023251"/>
    </source>
</evidence>
<dbReference type="SUPFAM" id="SSF54593">
    <property type="entry name" value="Glyoxalase/Bleomycin resistance protein/Dihydroxybiphenyl dioxygenase"/>
    <property type="match status" value="1"/>
</dbReference>
<accession>A0ABU4GBX1</accession>
<reference evidence="5 6" key="1">
    <citation type="submission" date="2023-06" db="EMBL/GenBank/DDBJ databases">
        <title>Sporosarcina sp. nov., isolated from Korean traditional fermented seafood 'Jeotgal'.</title>
        <authorList>
            <person name="Yang A.I."/>
            <person name="Shin N.-R."/>
        </authorList>
    </citation>
    <scope>NUCLEOTIDE SEQUENCE [LARGE SCALE GENOMIC DNA]</scope>
    <source>
        <strain evidence="5 6">KCTC13119</strain>
    </source>
</reference>
<dbReference type="InterPro" id="IPR037523">
    <property type="entry name" value="VOC_core"/>
</dbReference>
<dbReference type="InterPro" id="IPR000335">
    <property type="entry name" value="Bleomycin-R"/>
</dbReference>
<dbReference type="EMBL" id="JAUBDI010000017">
    <property type="protein sequence ID" value="MDW0114438.1"/>
    <property type="molecule type" value="Genomic_DNA"/>
</dbReference>
<proteinExistence type="inferred from homology"/>
<comment type="caution">
    <text evidence="5">The sequence shown here is derived from an EMBL/GenBank/DDBJ whole genome shotgun (WGS) entry which is preliminary data.</text>
</comment>
<evidence type="ECO:0000313" key="5">
    <source>
        <dbReference type="EMBL" id="MDW0114438.1"/>
    </source>
</evidence>
<evidence type="ECO:0000259" key="4">
    <source>
        <dbReference type="PROSITE" id="PS51819"/>
    </source>
</evidence>
<dbReference type="Pfam" id="PF19581">
    <property type="entry name" value="Glyoxalase_7"/>
    <property type="match status" value="1"/>
</dbReference>
<name>A0ABU4GBX1_9BACL</name>
<keyword evidence="3" id="KW-0046">Antibiotic resistance</keyword>
<dbReference type="CDD" id="cd08349">
    <property type="entry name" value="BLMA_like"/>
    <property type="match status" value="1"/>
</dbReference>
<sequence length="119" mass="13743">MVIPILRIYNREKALEFYQTYLGFEVDWEHRFEEGFPLYLQVSLGQDVILHLSEHHGDASPGAAIRIRVDDVSSYHASLTKKKYVFANPSLEVVPWGTPEKKELTVIDPFSNRLVFYSA</sequence>
<comment type="similarity">
    <text evidence="1">Belongs to the bleomycin resistance protein family.</text>
</comment>